<gene>
    <name evidence="1" type="ORF">RM519_09515</name>
</gene>
<name>A0ABU2Y6N8_9FLAO</name>
<organism evidence="1 2">
    <name type="scientific">Urechidicola vernalis</name>
    <dbReference type="NCBI Taxonomy" id="3075600"/>
    <lineage>
        <taxon>Bacteria</taxon>
        <taxon>Pseudomonadati</taxon>
        <taxon>Bacteroidota</taxon>
        <taxon>Flavobacteriia</taxon>
        <taxon>Flavobacteriales</taxon>
        <taxon>Flavobacteriaceae</taxon>
        <taxon>Urechidicola</taxon>
    </lineage>
</organism>
<dbReference type="RefSeq" id="WP_311593502.1">
    <property type="nucleotide sequence ID" value="NZ_JAVRHV010000004.1"/>
</dbReference>
<dbReference type="EMBL" id="JAVRHV010000004">
    <property type="protein sequence ID" value="MDT0553481.1"/>
    <property type="molecule type" value="Genomic_DNA"/>
</dbReference>
<evidence type="ECO:0000313" key="1">
    <source>
        <dbReference type="EMBL" id="MDT0553481.1"/>
    </source>
</evidence>
<comment type="caution">
    <text evidence="1">The sequence shown here is derived from an EMBL/GenBank/DDBJ whole genome shotgun (WGS) entry which is preliminary data.</text>
</comment>
<dbReference type="PROSITE" id="PS51257">
    <property type="entry name" value="PROKAR_LIPOPROTEIN"/>
    <property type="match status" value="1"/>
</dbReference>
<reference evidence="1 2" key="1">
    <citation type="submission" date="2023-09" db="EMBL/GenBank/DDBJ databases">
        <authorList>
            <person name="Rey-Velasco X."/>
        </authorList>
    </citation>
    <scope>NUCLEOTIDE SEQUENCE [LARGE SCALE GENOMIC DNA]</scope>
    <source>
        <strain evidence="1 2">P050</strain>
    </source>
</reference>
<evidence type="ECO:0008006" key="3">
    <source>
        <dbReference type="Google" id="ProtNLM"/>
    </source>
</evidence>
<keyword evidence="2" id="KW-1185">Reference proteome</keyword>
<accession>A0ABU2Y6N8</accession>
<proteinExistence type="predicted"/>
<evidence type="ECO:0000313" key="2">
    <source>
        <dbReference type="Proteomes" id="UP001252186"/>
    </source>
</evidence>
<sequence>MKNKIFLCVCISMLLFSCKKKEEAGVTNDEVEVIEQDLIVSNIGVQLSKDAAKELESWGEYQMAKSILDSYTSTTKGRALENAKNLSDLVRGMKDSEYPEIINRDDVIIRISVLLNHALRLHDMRTISSISDEEVETEIGKLLAAYSSLNDKINAVFQIEQYEQKYQ</sequence>
<dbReference type="Proteomes" id="UP001252186">
    <property type="component" value="Unassembled WGS sequence"/>
</dbReference>
<protein>
    <recommendedName>
        <fullName evidence="3">Lipoprotein</fullName>
    </recommendedName>
</protein>